<evidence type="ECO:0000313" key="4">
    <source>
        <dbReference type="Proteomes" id="UP001648503"/>
    </source>
</evidence>
<reference evidence="3 4" key="1">
    <citation type="submission" date="2021-02" db="EMBL/GenBank/DDBJ databases">
        <title>Variation within the Batrachochytrium salamandrivorans European outbreak.</title>
        <authorList>
            <person name="Kelly M."/>
            <person name="Pasmans F."/>
            <person name="Shea T.P."/>
            <person name="Munoz J.F."/>
            <person name="Carranza S."/>
            <person name="Cuomo C.A."/>
            <person name="Martel A."/>
        </authorList>
    </citation>
    <scope>NUCLEOTIDE SEQUENCE [LARGE SCALE GENOMIC DNA]</scope>
    <source>
        <strain evidence="3 4">AMFP18/2</strain>
    </source>
</reference>
<organism evidence="3 4">
    <name type="scientific">Batrachochytrium salamandrivorans</name>
    <dbReference type="NCBI Taxonomy" id="1357716"/>
    <lineage>
        <taxon>Eukaryota</taxon>
        <taxon>Fungi</taxon>
        <taxon>Fungi incertae sedis</taxon>
        <taxon>Chytridiomycota</taxon>
        <taxon>Chytridiomycota incertae sedis</taxon>
        <taxon>Chytridiomycetes</taxon>
        <taxon>Rhizophydiales</taxon>
        <taxon>Rhizophydiales incertae sedis</taxon>
        <taxon>Batrachochytrium</taxon>
    </lineage>
</organism>
<keyword evidence="2" id="KW-0812">Transmembrane</keyword>
<gene>
    <name evidence="3" type="ORF">BASA50_009608</name>
</gene>
<evidence type="ECO:0000256" key="1">
    <source>
        <dbReference type="SAM" id="MobiDB-lite"/>
    </source>
</evidence>
<keyword evidence="4" id="KW-1185">Reference proteome</keyword>
<comment type="caution">
    <text evidence="3">The sequence shown here is derived from an EMBL/GenBank/DDBJ whole genome shotgun (WGS) entry which is preliminary data.</text>
</comment>
<sequence length="575" mass="63590">MSLLLIPVSTPVSITTSTTITEATTTTITTTTTTTTTTAVMSIILAISLIAVTLLFLEISSYVSIWWYREADHSEQDTCFEFNSHPESSWNTSGLGVCKPYSQPLPMPSSSFFVRGIDESIRDLPVRSEMQAHSHRAIHDTTSPICHDLNTDKIQTIRSGFDLSHHSVSRPARELPQMGGGRQVQGPNPFLASTYQNIPSPQYIAIGRAVVHLPPPAVHSLPPPALYSLIPEILVPTVVDPIQSLSVDVSHTPDRHDIQISGILKRKPEEPDMMSTMQPPKNRRIQEILGRANRPVNILPTILPEPASQRIVDQPPRRQYAWASLAQPEPLPVLQGTDSVGRLISFRNIAVGAMEASPPLEIHGGTPKWTAPTLDQERNKPCSRMDMPRPQRETVPAQSKTVSDMVSLWNARSNGRSNDMDVDVNVAAPPPPVPVKYGIQSVSAMEWAHPNTQAETTSKKVSLRTTEHVDPVSIAPVPLPRRSVSAEEMDRLWAESVERRNKMNIRSSFEIFQEAFSQRPWQSRGVSSMPSTVPPPSPVAPSTSRTRPPLLPSNGRTARVLRVADPTRKKRMERL</sequence>
<feature type="region of interest" description="Disordered" evidence="1">
    <location>
        <begin position="520"/>
        <end position="575"/>
    </location>
</feature>
<proteinExistence type="predicted"/>
<feature type="region of interest" description="Disordered" evidence="1">
    <location>
        <begin position="361"/>
        <end position="402"/>
    </location>
</feature>
<keyword evidence="2" id="KW-1133">Transmembrane helix</keyword>
<dbReference type="EMBL" id="JAFCIX010000437">
    <property type="protein sequence ID" value="KAH6590122.1"/>
    <property type="molecule type" value="Genomic_DNA"/>
</dbReference>
<name>A0ABQ8F0T7_9FUNG</name>
<evidence type="ECO:0000313" key="3">
    <source>
        <dbReference type="EMBL" id="KAH6590122.1"/>
    </source>
</evidence>
<evidence type="ECO:0000256" key="2">
    <source>
        <dbReference type="SAM" id="Phobius"/>
    </source>
</evidence>
<feature type="transmembrane region" description="Helical" evidence="2">
    <location>
        <begin position="39"/>
        <end position="59"/>
    </location>
</feature>
<accession>A0ABQ8F0T7</accession>
<protein>
    <submittedName>
        <fullName evidence="3">Uncharacterized protein</fullName>
    </submittedName>
</protein>
<keyword evidence="2" id="KW-0472">Membrane</keyword>
<dbReference type="Proteomes" id="UP001648503">
    <property type="component" value="Unassembled WGS sequence"/>
</dbReference>